<keyword evidence="4" id="KW-0328">Glycosyltransferase</keyword>
<dbReference type="PANTHER" id="PTHR22916">
    <property type="entry name" value="GLYCOSYLTRANSFERASE"/>
    <property type="match status" value="1"/>
</dbReference>
<sequence>MVVRNEEAYIENLLNSILNQDFPHEQYEIIVVDGESTDRTPEIIEEYLNRYPGRIRYLSNPRRTLATGWNIGIQHSRGQYVIRVDGHSQIPDNFLSSTYQVAQRVPEASCVGGIVETVGTGFWGRVNAYVYSHPFGVGNSKFRTAKKDWEGYVDTVPYAAYKREVFNEVGYFDEKLKRNEDLEMHARVRKNGGSFFLSTKIRSTYYVRNTLSAFLKKSFGDGKWTMVASKRGAGVLRWRHLIPFAVVMSSLVLGVVSFLSPVVLNVFLGLIGAYLTLLIGSSWGIVKEKGLRYFIPCMLSFFLLHFSRGTGSAASFLSKHYWRNDRVYEERYGKKITNVAR</sequence>
<protein>
    <submittedName>
        <fullName evidence="4">Glycosyltransferase family 2 protein</fullName>
        <ecNumber evidence="4">2.4.-.-</ecNumber>
    </submittedName>
</protein>
<dbReference type="InterPro" id="IPR029044">
    <property type="entry name" value="Nucleotide-diphossugar_trans"/>
</dbReference>
<evidence type="ECO:0000256" key="1">
    <source>
        <dbReference type="ARBA" id="ARBA00006739"/>
    </source>
</evidence>
<gene>
    <name evidence="4" type="ORF">ACFOUO_02155</name>
</gene>
<accession>A0ABV8JE92</accession>
<comment type="caution">
    <text evidence="4">The sequence shown here is derived from an EMBL/GenBank/DDBJ whole genome shotgun (WGS) entry which is preliminary data.</text>
</comment>
<keyword evidence="2" id="KW-0472">Membrane</keyword>
<dbReference type="PANTHER" id="PTHR22916:SF71">
    <property type="entry name" value="GLYCOSYL TRANSFERASE"/>
    <property type="match status" value="1"/>
</dbReference>
<reference evidence="5" key="1">
    <citation type="journal article" date="2019" name="Int. J. Syst. Evol. Microbiol.">
        <title>The Global Catalogue of Microorganisms (GCM) 10K type strain sequencing project: providing services to taxonomists for standard genome sequencing and annotation.</title>
        <authorList>
            <consortium name="The Broad Institute Genomics Platform"/>
            <consortium name="The Broad Institute Genome Sequencing Center for Infectious Disease"/>
            <person name="Wu L."/>
            <person name="Ma J."/>
        </authorList>
    </citation>
    <scope>NUCLEOTIDE SEQUENCE [LARGE SCALE GENOMIC DNA]</scope>
    <source>
        <strain evidence="5">IBRC-M 10813</strain>
    </source>
</reference>
<dbReference type="EMBL" id="JBHSAP010000005">
    <property type="protein sequence ID" value="MFC4075608.1"/>
    <property type="molecule type" value="Genomic_DNA"/>
</dbReference>
<keyword evidence="2" id="KW-0812">Transmembrane</keyword>
<organism evidence="4 5">
    <name type="scientific">Salinithrix halophila</name>
    <dbReference type="NCBI Taxonomy" id="1485204"/>
    <lineage>
        <taxon>Bacteria</taxon>
        <taxon>Bacillati</taxon>
        <taxon>Bacillota</taxon>
        <taxon>Bacilli</taxon>
        <taxon>Bacillales</taxon>
        <taxon>Thermoactinomycetaceae</taxon>
        <taxon>Salinithrix</taxon>
    </lineage>
</organism>
<dbReference type="GO" id="GO:0016757">
    <property type="term" value="F:glycosyltransferase activity"/>
    <property type="evidence" value="ECO:0007669"/>
    <property type="project" value="UniProtKB-KW"/>
</dbReference>
<comment type="similarity">
    <text evidence="1">Belongs to the glycosyltransferase 2 family.</text>
</comment>
<evidence type="ECO:0000259" key="3">
    <source>
        <dbReference type="Pfam" id="PF00535"/>
    </source>
</evidence>
<keyword evidence="4" id="KW-0808">Transferase</keyword>
<dbReference type="Pfam" id="PF00535">
    <property type="entry name" value="Glycos_transf_2"/>
    <property type="match status" value="1"/>
</dbReference>
<dbReference type="Gene3D" id="3.90.550.10">
    <property type="entry name" value="Spore Coat Polysaccharide Biosynthesis Protein SpsA, Chain A"/>
    <property type="match status" value="1"/>
</dbReference>
<dbReference type="Proteomes" id="UP001595843">
    <property type="component" value="Unassembled WGS sequence"/>
</dbReference>
<dbReference type="InterPro" id="IPR001173">
    <property type="entry name" value="Glyco_trans_2-like"/>
</dbReference>
<evidence type="ECO:0000313" key="5">
    <source>
        <dbReference type="Proteomes" id="UP001595843"/>
    </source>
</evidence>
<dbReference type="EC" id="2.4.-.-" evidence="4"/>
<feature type="domain" description="Glycosyltransferase 2-like" evidence="3">
    <location>
        <begin position="1"/>
        <end position="169"/>
    </location>
</feature>
<proteinExistence type="inferred from homology"/>
<feature type="transmembrane region" description="Helical" evidence="2">
    <location>
        <begin position="241"/>
        <end position="260"/>
    </location>
</feature>
<name>A0ABV8JE92_9BACL</name>
<feature type="transmembrane region" description="Helical" evidence="2">
    <location>
        <begin position="266"/>
        <end position="286"/>
    </location>
</feature>
<keyword evidence="5" id="KW-1185">Reference proteome</keyword>
<evidence type="ECO:0000256" key="2">
    <source>
        <dbReference type="SAM" id="Phobius"/>
    </source>
</evidence>
<keyword evidence="2" id="KW-1133">Transmembrane helix</keyword>
<evidence type="ECO:0000313" key="4">
    <source>
        <dbReference type="EMBL" id="MFC4075608.1"/>
    </source>
</evidence>
<dbReference type="CDD" id="cd02525">
    <property type="entry name" value="Succinoglycan_BP_ExoA"/>
    <property type="match status" value="1"/>
</dbReference>
<dbReference type="SUPFAM" id="SSF53448">
    <property type="entry name" value="Nucleotide-diphospho-sugar transferases"/>
    <property type="match status" value="1"/>
</dbReference>